<feature type="compositionally biased region" description="Polar residues" evidence="1">
    <location>
        <begin position="36"/>
        <end position="46"/>
    </location>
</feature>
<reference evidence="3" key="1">
    <citation type="submission" date="2021-01" db="EMBL/GenBank/DDBJ databases">
        <title>Caligus Genome Assembly.</title>
        <authorList>
            <person name="Gallardo-Escarate C."/>
        </authorList>
    </citation>
    <scope>NUCLEOTIDE SEQUENCE [LARGE SCALE GENOMIC DNA]</scope>
</reference>
<protein>
    <submittedName>
        <fullName evidence="2">Dentin sialophosphoproteinlike</fullName>
    </submittedName>
</protein>
<name>A0A7T8KHZ6_CALRO</name>
<dbReference type="Gene3D" id="2.30.30.140">
    <property type="match status" value="1"/>
</dbReference>
<feature type="region of interest" description="Disordered" evidence="1">
    <location>
        <begin position="28"/>
        <end position="52"/>
    </location>
</feature>
<proteinExistence type="predicted"/>
<evidence type="ECO:0000256" key="1">
    <source>
        <dbReference type="SAM" id="MobiDB-lite"/>
    </source>
</evidence>
<feature type="region of interest" description="Disordered" evidence="1">
    <location>
        <begin position="88"/>
        <end position="141"/>
    </location>
</feature>
<gene>
    <name evidence="2" type="ORF">FKW44_000911</name>
</gene>
<dbReference type="EMBL" id="CP045890">
    <property type="protein sequence ID" value="QQP56297.1"/>
    <property type="molecule type" value="Genomic_DNA"/>
</dbReference>
<dbReference type="AlphaFoldDB" id="A0A7T8KHZ6"/>
<feature type="compositionally biased region" description="Polar residues" evidence="1">
    <location>
        <begin position="132"/>
        <end position="141"/>
    </location>
</feature>
<organism evidence="2 3">
    <name type="scientific">Caligus rogercresseyi</name>
    <name type="common">Sea louse</name>
    <dbReference type="NCBI Taxonomy" id="217165"/>
    <lineage>
        <taxon>Eukaryota</taxon>
        <taxon>Metazoa</taxon>
        <taxon>Ecdysozoa</taxon>
        <taxon>Arthropoda</taxon>
        <taxon>Crustacea</taxon>
        <taxon>Multicrustacea</taxon>
        <taxon>Hexanauplia</taxon>
        <taxon>Copepoda</taxon>
        <taxon>Siphonostomatoida</taxon>
        <taxon>Caligidae</taxon>
        <taxon>Caligus</taxon>
    </lineage>
</organism>
<dbReference type="OrthoDB" id="6382749at2759"/>
<feature type="non-terminal residue" evidence="2">
    <location>
        <position position="1"/>
    </location>
</feature>
<keyword evidence="3" id="KW-1185">Reference proteome</keyword>
<sequence>YHVLFFNRYEDLVARSWIKTELVEPFESSGPSSSFQDKNSYHQQQAVKEANRASELSLKERRKKYGYIFRYKGFWNLPWDKKLWKKEDGPTASAMSADESETESGRGGDVRGSSLAEEGGMGELELYREPSCVSNGENEPD</sequence>
<evidence type="ECO:0000313" key="2">
    <source>
        <dbReference type="EMBL" id="QQP56297.1"/>
    </source>
</evidence>
<evidence type="ECO:0000313" key="3">
    <source>
        <dbReference type="Proteomes" id="UP000595437"/>
    </source>
</evidence>
<accession>A0A7T8KHZ6</accession>
<dbReference type="Proteomes" id="UP000595437">
    <property type="component" value="Chromosome 1"/>
</dbReference>